<evidence type="ECO:0000313" key="2">
    <source>
        <dbReference type="Proteomes" id="UP000190657"/>
    </source>
</evidence>
<dbReference type="AlphaFoldDB" id="A0A1T4N8I4"/>
<sequence>MNDNEIKRRLTGRAAEYMMFNDDEEDIEVPAEISSSDSVIDFSKIEESKNKIQSDK</sequence>
<dbReference type="STRING" id="290054.SAMN02745114_01503"/>
<gene>
    <name evidence="1" type="ORF">SAMN02745114_01503</name>
</gene>
<protein>
    <submittedName>
        <fullName evidence="1">Uncharacterized protein</fullName>
    </submittedName>
</protein>
<dbReference type="RefSeq" id="WP_159443438.1">
    <property type="nucleotide sequence ID" value="NZ_FUWW01000019.1"/>
</dbReference>
<dbReference type="OrthoDB" id="2216447at2"/>
<keyword evidence="2" id="KW-1185">Reference proteome</keyword>
<proteinExistence type="predicted"/>
<dbReference type="Proteomes" id="UP000190657">
    <property type="component" value="Unassembled WGS sequence"/>
</dbReference>
<reference evidence="1 2" key="1">
    <citation type="submission" date="2017-02" db="EMBL/GenBank/DDBJ databases">
        <authorList>
            <person name="Peterson S.W."/>
        </authorList>
    </citation>
    <scope>NUCLEOTIDE SEQUENCE [LARGE SCALE GENOMIC DNA]</scope>
    <source>
        <strain evidence="1 2">ATCC 51222</strain>
    </source>
</reference>
<dbReference type="EMBL" id="FUWW01000019">
    <property type="protein sequence ID" value="SJZ75158.1"/>
    <property type="molecule type" value="Genomic_DNA"/>
</dbReference>
<accession>A0A1T4N8I4</accession>
<organism evidence="1 2">
    <name type="scientific">Eubacterium coprostanoligenes</name>
    <dbReference type="NCBI Taxonomy" id="290054"/>
    <lineage>
        <taxon>Bacteria</taxon>
        <taxon>Bacillati</taxon>
        <taxon>Bacillota</taxon>
        <taxon>Clostridia</taxon>
        <taxon>Eubacteriales</taxon>
        <taxon>Eubacteriaceae</taxon>
        <taxon>Eubacterium</taxon>
    </lineage>
</organism>
<evidence type="ECO:0000313" key="1">
    <source>
        <dbReference type="EMBL" id="SJZ75158.1"/>
    </source>
</evidence>
<name>A0A1T4N8I4_9FIRM</name>